<proteinExistence type="predicted"/>
<evidence type="ECO:0000313" key="3">
    <source>
        <dbReference type="Proteomes" id="UP000237631"/>
    </source>
</evidence>
<sequence length="318" mass="34803">MATAARIRRMDDFILNPTMSADAHIEASDMALAKSQLVMPGNNNGKQPMSEPHESFDFWPTYTSDEEEASPVDDDSASEYSVWSEISVAEVFEVQHLRCAQLVLLQKAGNARMIEMSKAARSPRSSVSSRSSQAKSVDITRPNLSLRMPLNTRTSQDSTGSSSRNASRSSTTPESPLSTAPSSVHDEMEDEIAAERKHKRVSHIDLMHAVRDLPQTPITPISPAPLPLARKLSTNAPSTTSVRRKRNFASGFASKFGRRDPSEDTMESVLDRVARAEGGLTLQRQGAQHRYSGGRPKLVARAANERAPPIVLPPFPGE</sequence>
<keyword evidence="3" id="KW-1185">Reference proteome</keyword>
<dbReference type="AlphaFoldDB" id="A0A2S6CC95"/>
<name>A0A2S6CC95_9PEZI</name>
<dbReference type="Proteomes" id="UP000237631">
    <property type="component" value="Unassembled WGS sequence"/>
</dbReference>
<feature type="compositionally biased region" description="Low complexity" evidence="1">
    <location>
        <begin position="158"/>
        <end position="172"/>
    </location>
</feature>
<evidence type="ECO:0000313" key="2">
    <source>
        <dbReference type="EMBL" id="PPJ57333.1"/>
    </source>
</evidence>
<dbReference type="EMBL" id="PNEN01000496">
    <property type="protein sequence ID" value="PPJ57333.1"/>
    <property type="molecule type" value="Genomic_DNA"/>
</dbReference>
<organism evidence="2 3">
    <name type="scientific">Cercospora berteroae</name>
    <dbReference type="NCBI Taxonomy" id="357750"/>
    <lineage>
        <taxon>Eukaryota</taxon>
        <taxon>Fungi</taxon>
        <taxon>Dikarya</taxon>
        <taxon>Ascomycota</taxon>
        <taxon>Pezizomycotina</taxon>
        <taxon>Dothideomycetes</taxon>
        <taxon>Dothideomycetidae</taxon>
        <taxon>Mycosphaerellales</taxon>
        <taxon>Mycosphaerellaceae</taxon>
        <taxon>Cercospora</taxon>
    </lineage>
</organism>
<reference evidence="3" key="1">
    <citation type="journal article" date="2017" name="bioRxiv">
        <title>Conservation of a gene cluster reveals novel cercosporin biosynthetic mechanisms and extends production to the genus Colletotrichum.</title>
        <authorList>
            <person name="de Jonge R."/>
            <person name="Ebert M.K."/>
            <person name="Huitt-Roehl C.R."/>
            <person name="Pal P."/>
            <person name="Suttle J.C."/>
            <person name="Spanner R.E."/>
            <person name="Neubauer J.D."/>
            <person name="Jurick W.M.II."/>
            <person name="Stott K.A."/>
            <person name="Secor G.A."/>
            <person name="Thomma B.P.H.J."/>
            <person name="Van de Peer Y."/>
            <person name="Townsend C.A."/>
            <person name="Bolton M.D."/>
        </authorList>
    </citation>
    <scope>NUCLEOTIDE SEQUENCE [LARGE SCALE GENOMIC DNA]</scope>
    <source>
        <strain evidence="3">CBS538.71</strain>
    </source>
</reference>
<feature type="compositionally biased region" description="Low complexity" evidence="1">
    <location>
        <begin position="117"/>
        <end position="137"/>
    </location>
</feature>
<feature type="region of interest" description="Disordered" evidence="1">
    <location>
        <begin position="117"/>
        <end position="188"/>
    </location>
</feature>
<protein>
    <submittedName>
        <fullName evidence="2">Uncharacterized protein</fullName>
    </submittedName>
</protein>
<comment type="caution">
    <text evidence="2">The sequence shown here is derived from an EMBL/GenBank/DDBJ whole genome shotgun (WGS) entry which is preliminary data.</text>
</comment>
<feature type="compositionally biased region" description="Polar residues" evidence="1">
    <location>
        <begin position="173"/>
        <end position="182"/>
    </location>
</feature>
<evidence type="ECO:0000256" key="1">
    <source>
        <dbReference type="SAM" id="MobiDB-lite"/>
    </source>
</evidence>
<accession>A0A2S6CC95</accession>
<gene>
    <name evidence="2" type="ORF">CBER1_07925</name>
</gene>
<dbReference type="OrthoDB" id="3898400at2759"/>